<evidence type="ECO:0000313" key="3">
    <source>
        <dbReference type="Proteomes" id="UP000696280"/>
    </source>
</evidence>
<evidence type="ECO:0000313" key="2">
    <source>
        <dbReference type="EMBL" id="CAG8950114.1"/>
    </source>
</evidence>
<gene>
    <name evidence="2" type="ORF">HYFRA_00008349</name>
</gene>
<proteinExistence type="predicted"/>
<accession>A0A9N9KLV7</accession>
<keyword evidence="3" id="KW-1185">Reference proteome</keyword>
<comment type="caution">
    <text evidence="2">The sequence shown here is derived from an EMBL/GenBank/DDBJ whole genome shotgun (WGS) entry which is preliminary data.</text>
</comment>
<dbReference type="EMBL" id="CAJVRL010000035">
    <property type="protein sequence ID" value="CAG8950114.1"/>
    <property type="molecule type" value="Genomic_DNA"/>
</dbReference>
<dbReference type="Proteomes" id="UP000696280">
    <property type="component" value="Unassembled WGS sequence"/>
</dbReference>
<reference evidence="2" key="1">
    <citation type="submission" date="2021-07" db="EMBL/GenBank/DDBJ databases">
        <authorList>
            <person name="Durling M."/>
        </authorList>
    </citation>
    <scope>NUCLEOTIDE SEQUENCE</scope>
</reference>
<feature type="region of interest" description="Disordered" evidence="1">
    <location>
        <begin position="115"/>
        <end position="165"/>
    </location>
</feature>
<name>A0A9N9KLV7_9HELO</name>
<feature type="region of interest" description="Disordered" evidence="1">
    <location>
        <begin position="1"/>
        <end position="24"/>
    </location>
</feature>
<organism evidence="2 3">
    <name type="scientific">Hymenoscyphus fraxineus</name>
    <dbReference type="NCBI Taxonomy" id="746836"/>
    <lineage>
        <taxon>Eukaryota</taxon>
        <taxon>Fungi</taxon>
        <taxon>Dikarya</taxon>
        <taxon>Ascomycota</taxon>
        <taxon>Pezizomycotina</taxon>
        <taxon>Leotiomycetes</taxon>
        <taxon>Helotiales</taxon>
        <taxon>Helotiaceae</taxon>
        <taxon>Hymenoscyphus</taxon>
    </lineage>
</organism>
<feature type="compositionally biased region" description="Polar residues" evidence="1">
    <location>
        <begin position="13"/>
        <end position="24"/>
    </location>
</feature>
<sequence>MSGGHKIRRQPLTPETETETGVNERTPQISNISALKALCRLREINMPTSANYWYPCCELGTPAVQGGHNQEDIGSRGKKSAFDHDVTGSLDCGGTIIVSIMNDYLGDDKGEYLTDSDNIVDDTDTITNAPRKTRKPSKTSATDLVHSPPRTLSQSPPAGSAIPNS</sequence>
<feature type="compositionally biased region" description="Polar residues" evidence="1">
    <location>
        <begin position="150"/>
        <end position="165"/>
    </location>
</feature>
<protein>
    <submittedName>
        <fullName evidence="2">Uncharacterized protein</fullName>
    </submittedName>
</protein>
<dbReference type="AlphaFoldDB" id="A0A9N9KLV7"/>
<evidence type="ECO:0000256" key="1">
    <source>
        <dbReference type="SAM" id="MobiDB-lite"/>
    </source>
</evidence>
<dbReference type="OrthoDB" id="10418798at2759"/>